<organism evidence="6 7">
    <name type="scientific">Stichopus japonicus</name>
    <name type="common">Sea cucumber</name>
    <dbReference type="NCBI Taxonomy" id="307972"/>
    <lineage>
        <taxon>Eukaryota</taxon>
        <taxon>Metazoa</taxon>
        <taxon>Echinodermata</taxon>
        <taxon>Eleutherozoa</taxon>
        <taxon>Echinozoa</taxon>
        <taxon>Holothuroidea</taxon>
        <taxon>Aspidochirotacea</taxon>
        <taxon>Aspidochirotida</taxon>
        <taxon>Stichopodidae</taxon>
        <taxon>Apostichopus</taxon>
    </lineage>
</organism>
<dbReference type="HAMAP" id="MF_03122">
    <property type="entry name" value="Ribosomal_eS1_euk"/>
    <property type="match status" value="1"/>
</dbReference>
<gene>
    <name evidence="6" type="ORF">BSL78_13275</name>
</gene>
<dbReference type="GO" id="GO:0022627">
    <property type="term" value="C:cytosolic small ribosomal subunit"/>
    <property type="evidence" value="ECO:0007669"/>
    <property type="project" value="UniProtKB-UniRule"/>
</dbReference>
<evidence type="ECO:0000256" key="2">
    <source>
        <dbReference type="ARBA" id="ARBA00022980"/>
    </source>
</evidence>
<comment type="caution">
    <text evidence="6">The sequence shown here is derived from an EMBL/GenBank/DDBJ whole genome shotgun (WGS) entry which is preliminary data.</text>
</comment>
<evidence type="ECO:0000256" key="3">
    <source>
        <dbReference type="ARBA" id="ARBA00023274"/>
    </source>
</evidence>
<dbReference type="InterPro" id="IPR027500">
    <property type="entry name" value="Ribosomal_eS1_euk"/>
</dbReference>
<dbReference type="STRING" id="307972.A0A2G8KP90"/>
<keyword evidence="7" id="KW-1185">Reference proteome</keyword>
<dbReference type="AlphaFoldDB" id="A0A2G8KP90"/>
<dbReference type="PANTHER" id="PTHR11830">
    <property type="entry name" value="40S RIBOSOMAL PROTEIN S3A"/>
    <property type="match status" value="1"/>
</dbReference>
<accession>A0A2G8KP90</accession>
<evidence type="ECO:0000313" key="7">
    <source>
        <dbReference type="Proteomes" id="UP000230750"/>
    </source>
</evidence>
<feature type="initiator methionine" description="Removed" evidence="4">
    <location>
        <position position="1"/>
    </location>
</feature>
<dbReference type="GO" id="GO:0006412">
    <property type="term" value="P:translation"/>
    <property type="evidence" value="ECO:0007669"/>
    <property type="project" value="UniProtKB-UniRule"/>
</dbReference>
<proteinExistence type="inferred from homology"/>
<evidence type="ECO:0000256" key="4">
    <source>
        <dbReference type="HAMAP-Rule" id="MF_03122"/>
    </source>
</evidence>
<evidence type="ECO:0000313" key="6">
    <source>
        <dbReference type="EMBL" id="PIK49832.1"/>
    </source>
</evidence>
<dbReference type="Pfam" id="PF01015">
    <property type="entry name" value="Ribosomal_S3Ae"/>
    <property type="match status" value="1"/>
</dbReference>
<protein>
    <recommendedName>
        <fullName evidence="4">Small ribosomal subunit protein eS1</fullName>
    </recommendedName>
</protein>
<dbReference type="InterPro" id="IPR001593">
    <property type="entry name" value="Ribosomal_eS1"/>
</dbReference>
<comment type="similarity">
    <text evidence="4">Belongs to the eukaryotic ribosomal protein eS1 family.</text>
</comment>
<evidence type="ECO:0000256" key="5">
    <source>
        <dbReference type="SAM" id="MobiDB-lite"/>
    </source>
</evidence>
<reference evidence="6 7" key="1">
    <citation type="journal article" date="2017" name="PLoS Biol.">
        <title>The sea cucumber genome provides insights into morphological evolution and visceral regeneration.</title>
        <authorList>
            <person name="Zhang X."/>
            <person name="Sun L."/>
            <person name="Yuan J."/>
            <person name="Sun Y."/>
            <person name="Gao Y."/>
            <person name="Zhang L."/>
            <person name="Li S."/>
            <person name="Dai H."/>
            <person name="Hamel J.F."/>
            <person name="Liu C."/>
            <person name="Yu Y."/>
            <person name="Liu S."/>
            <person name="Lin W."/>
            <person name="Guo K."/>
            <person name="Jin S."/>
            <person name="Xu P."/>
            <person name="Storey K.B."/>
            <person name="Huan P."/>
            <person name="Zhang T."/>
            <person name="Zhou Y."/>
            <person name="Zhang J."/>
            <person name="Lin C."/>
            <person name="Li X."/>
            <person name="Xing L."/>
            <person name="Huo D."/>
            <person name="Sun M."/>
            <person name="Wang L."/>
            <person name="Mercier A."/>
            <person name="Li F."/>
            <person name="Yang H."/>
            <person name="Xiang J."/>
        </authorList>
    </citation>
    <scope>NUCLEOTIDE SEQUENCE [LARGE SCALE GENOMIC DNA]</scope>
    <source>
        <strain evidence="6">Shaxun</strain>
        <tissue evidence="6">Muscle</tissue>
    </source>
</reference>
<keyword evidence="3 4" id="KW-0687">Ribonucleoprotein</keyword>
<dbReference type="GO" id="GO:0003735">
    <property type="term" value="F:structural constituent of ribosome"/>
    <property type="evidence" value="ECO:0007669"/>
    <property type="project" value="UniProtKB-UniRule"/>
</dbReference>
<dbReference type="Proteomes" id="UP000230750">
    <property type="component" value="Unassembled WGS sequence"/>
</dbReference>
<comment type="subunit">
    <text evidence="4">Component of the small ribosomal subunit. Mature ribosomes consist of a small (40S) and a large (60S) subunit. The 40S subunit contains about 33 different proteins and 1 molecule of RNA (18S). The 60S subunit contains about 49 different proteins and 3 molecules of RNA (28S, 5.8S and 5S).</text>
</comment>
<keyword evidence="1 4" id="KW-0963">Cytoplasm</keyword>
<comment type="subcellular location">
    <subcellularLocation>
        <location evidence="4">Cytoplasm</location>
    </subcellularLocation>
</comment>
<dbReference type="SMART" id="SM01397">
    <property type="entry name" value="Ribosomal_S3Ae"/>
    <property type="match status" value="1"/>
</dbReference>
<name>A0A2G8KP90_STIJA</name>
<dbReference type="OrthoDB" id="9834376at2759"/>
<feature type="region of interest" description="Disordered" evidence="5">
    <location>
        <begin position="236"/>
        <end position="264"/>
    </location>
</feature>
<keyword evidence="2 4" id="KW-0689">Ribosomal protein</keyword>
<dbReference type="EMBL" id="MRZV01000445">
    <property type="protein sequence ID" value="PIK49832.1"/>
    <property type="molecule type" value="Genomic_DNA"/>
</dbReference>
<evidence type="ECO:0000256" key="1">
    <source>
        <dbReference type="ARBA" id="ARBA00022490"/>
    </source>
</evidence>
<sequence length="264" mass="29943">MAVGKNKRLSKGGKKGSKKKVIDPFTRKEWYDVKAPAMFNVRNVGKTLVTRTIGTKMAADGLKGRVFEVSQADLQNDEGAFRKFSLIVEDVRGKSCLTNFHGMTLTRDKYCSMVKKWQTLIDASVDLKTSDGYFLRIFCIGFTKKRQNQIKKTSYAQTQQVRRIRDRMINIITKECQNNDLKEVVNKLLPDSIAHDIEKACHSIYPLHDVYIRKVKVLRKPKFDIGRLLELHGEGATKTTGTEGEEGAAVERPEGYEPPIQDSV</sequence>